<reference evidence="10 12" key="2">
    <citation type="submission" date="2019-03" db="EMBL/GenBank/DDBJ databases">
        <title>Genomic Encyclopedia of Type Strains, Phase IV (KMG-IV): sequencing the most valuable type-strain genomes for metagenomic binning, comparative biology and taxonomic classification.</title>
        <authorList>
            <person name="Goeker M."/>
        </authorList>
    </citation>
    <scope>NUCLEOTIDE SEQUENCE [LARGE SCALE GENOMIC DNA]</scope>
    <source>
        <strain evidence="10 12">DSM 20580</strain>
    </source>
</reference>
<evidence type="ECO:0000256" key="7">
    <source>
        <dbReference type="SAM" id="Phobius"/>
    </source>
</evidence>
<evidence type="ECO:0000256" key="1">
    <source>
        <dbReference type="ARBA" id="ARBA00004651"/>
    </source>
</evidence>
<dbReference type="InterPro" id="IPR036259">
    <property type="entry name" value="MFS_trans_sf"/>
</dbReference>
<evidence type="ECO:0000313" key="12">
    <source>
        <dbReference type="Proteomes" id="UP000294641"/>
    </source>
</evidence>
<evidence type="ECO:0000313" key="11">
    <source>
        <dbReference type="Proteomes" id="UP000254330"/>
    </source>
</evidence>
<feature type="transmembrane region" description="Helical" evidence="7">
    <location>
        <begin position="339"/>
        <end position="360"/>
    </location>
</feature>
<dbReference type="CDD" id="cd17325">
    <property type="entry name" value="MFS_MdtG_SLC18_like"/>
    <property type="match status" value="1"/>
</dbReference>
<dbReference type="InterPro" id="IPR011701">
    <property type="entry name" value="MFS"/>
</dbReference>
<feature type="transmembrane region" description="Helical" evidence="7">
    <location>
        <begin position="426"/>
        <end position="448"/>
    </location>
</feature>
<comment type="subcellular location">
    <subcellularLocation>
        <location evidence="1">Cell membrane</location>
        <topology evidence="1">Multi-pass membrane protein</topology>
    </subcellularLocation>
</comment>
<organism evidence="9 11">
    <name type="scientific">Kurthia zopfii</name>
    <dbReference type="NCBI Taxonomy" id="1650"/>
    <lineage>
        <taxon>Bacteria</taxon>
        <taxon>Bacillati</taxon>
        <taxon>Bacillota</taxon>
        <taxon>Bacilli</taxon>
        <taxon>Bacillales</taxon>
        <taxon>Caryophanaceae</taxon>
        <taxon>Kurthia</taxon>
    </lineage>
</organism>
<evidence type="ECO:0000256" key="4">
    <source>
        <dbReference type="ARBA" id="ARBA00022692"/>
    </source>
</evidence>
<feature type="transmembrane region" description="Helical" evidence="7">
    <location>
        <begin position="202"/>
        <end position="219"/>
    </location>
</feature>
<dbReference type="OrthoDB" id="9793283at2"/>
<feature type="transmembrane region" description="Helical" evidence="7">
    <location>
        <begin position="172"/>
        <end position="190"/>
    </location>
</feature>
<keyword evidence="5 7" id="KW-1133">Transmembrane helix</keyword>
<keyword evidence="12" id="KW-1185">Reference proteome</keyword>
<proteinExistence type="predicted"/>
<protein>
    <submittedName>
        <fullName evidence="9">Inner membrane transport protein yajR</fullName>
    </submittedName>
    <submittedName>
        <fullName evidence="10">Integral membrane protein</fullName>
    </submittedName>
</protein>
<dbReference type="Pfam" id="PF07690">
    <property type="entry name" value="MFS_1"/>
    <property type="match status" value="1"/>
</dbReference>
<dbReference type="InterPro" id="IPR050171">
    <property type="entry name" value="MFS_Transporters"/>
</dbReference>
<name>A0A8B4Q8Z1_9BACL</name>
<keyword evidence="4 7" id="KW-0812">Transmembrane</keyword>
<dbReference type="Proteomes" id="UP000254330">
    <property type="component" value="Unassembled WGS sequence"/>
</dbReference>
<feature type="domain" description="Major facilitator superfamily (MFS) profile" evidence="8">
    <location>
        <begin position="106"/>
        <end position="479"/>
    </location>
</feature>
<dbReference type="AlphaFoldDB" id="A0A8B4Q8Z1"/>
<dbReference type="GO" id="GO:0005886">
    <property type="term" value="C:plasma membrane"/>
    <property type="evidence" value="ECO:0007669"/>
    <property type="project" value="UniProtKB-SubCell"/>
</dbReference>
<feature type="transmembrane region" description="Helical" evidence="7">
    <location>
        <begin position="69"/>
        <end position="88"/>
    </location>
</feature>
<evidence type="ECO:0000313" key="9">
    <source>
        <dbReference type="EMBL" id="STX09160.1"/>
    </source>
</evidence>
<gene>
    <name evidence="9" type="primary">yajR_1</name>
    <name evidence="10" type="ORF">DFR61_10588</name>
    <name evidence="9" type="ORF">NCTC10597_00830</name>
</gene>
<feature type="transmembrane region" description="Helical" evidence="7">
    <location>
        <begin position="454"/>
        <end position="475"/>
    </location>
</feature>
<evidence type="ECO:0000256" key="3">
    <source>
        <dbReference type="ARBA" id="ARBA00022475"/>
    </source>
</evidence>
<sequence>MKSHPLQFLRIMGLLDGLSLIILLFISMPLKYIWNEPQFVAINGAIHGGIFILYCITIAFVQTRYQWKGYWTALSVIVAFIPFGNFIFDRQLKKIEPTLSPQPFPYHWIVYGIIFFSFFDLFVQLPIMSTYARTLGASIFIVGIVVGLYSFTNTFGNIFSGIFTDKIGAYRMLFIGLFLSIVSLFSYQLIDEPSTLLWVRSIHGFSSGFITPAAFTLLANMRKENNQGSGSAFTGAFVGLAAIIGPATGGILGTKMDVPDVLGIVAILGTILMISLLFVSAGKVSVKKIETDRQPFKWSQKIIYSYIGAFFLMLSQGSLAYLLPIYVQDIGYTSRMSGTLLSMFGIVAVIIFISPLNRIFDYLNAKIALVIGIFLLAISQMLIGLVDTTIPLYGALSLYGIGFAFTFPAINKLLMEATTPDVRGKAYGYFYAFFSIGTVVGSFLLGSLDLINTPGFTFTSCILFVFCIGISLSFIKRKA</sequence>
<dbReference type="PANTHER" id="PTHR23517">
    <property type="entry name" value="RESISTANCE PROTEIN MDTM, PUTATIVE-RELATED-RELATED"/>
    <property type="match status" value="1"/>
</dbReference>
<evidence type="ECO:0000256" key="6">
    <source>
        <dbReference type="ARBA" id="ARBA00023136"/>
    </source>
</evidence>
<evidence type="ECO:0000256" key="5">
    <source>
        <dbReference type="ARBA" id="ARBA00022989"/>
    </source>
</evidence>
<dbReference type="SUPFAM" id="SSF103473">
    <property type="entry name" value="MFS general substrate transporter"/>
    <property type="match status" value="1"/>
</dbReference>
<feature type="transmembrane region" description="Helical" evidence="7">
    <location>
        <begin position="231"/>
        <end position="249"/>
    </location>
</feature>
<feature type="transmembrane region" description="Helical" evidence="7">
    <location>
        <begin position="261"/>
        <end position="282"/>
    </location>
</feature>
<dbReference type="Proteomes" id="UP000294641">
    <property type="component" value="Unassembled WGS sequence"/>
</dbReference>
<comment type="caution">
    <text evidence="9">The sequence shown here is derived from an EMBL/GenBank/DDBJ whole genome shotgun (WGS) entry which is preliminary data.</text>
</comment>
<feature type="transmembrane region" description="Helical" evidence="7">
    <location>
        <begin position="131"/>
        <end position="151"/>
    </location>
</feature>
<dbReference type="Pfam" id="PF12823">
    <property type="entry name" value="DUF3817"/>
    <property type="match status" value="1"/>
</dbReference>
<evidence type="ECO:0000313" key="10">
    <source>
        <dbReference type="EMBL" id="TDR41849.1"/>
    </source>
</evidence>
<feature type="transmembrane region" description="Helical" evidence="7">
    <location>
        <begin position="303"/>
        <end position="327"/>
    </location>
</feature>
<dbReference type="InterPro" id="IPR020846">
    <property type="entry name" value="MFS_dom"/>
</dbReference>
<dbReference type="GO" id="GO:0022857">
    <property type="term" value="F:transmembrane transporter activity"/>
    <property type="evidence" value="ECO:0007669"/>
    <property type="project" value="InterPro"/>
</dbReference>
<dbReference type="InterPro" id="IPR023845">
    <property type="entry name" value="DUF3817_TM"/>
</dbReference>
<reference evidence="9 11" key="1">
    <citation type="submission" date="2018-06" db="EMBL/GenBank/DDBJ databases">
        <authorList>
            <consortium name="Pathogen Informatics"/>
            <person name="Doyle S."/>
        </authorList>
    </citation>
    <scope>NUCLEOTIDE SEQUENCE [LARGE SCALE GENOMIC DNA]</scope>
    <source>
        <strain evidence="9 11">NCTC10597</strain>
    </source>
</reference>
<feature type="transmembrane region" description="Helical" evidence="7">
    <location>
        <begin position="39"/>
        <end position="63"/>
    </location>
</feature>
<keyword evidence="3" id="KW-1003">Cell membrane</keyword>
<accession>A0A8B4Q8Z1</accession>
<dbReference type="PROSITE" id="PS50850">
    <property type="entry name" value="MFS"/>
    <property type="match status" value="1"/>
</dbReference>
<feature type="transmembrane region" description="Helical" evidence="7">
    <location>
        <begin position="367"/>
        <end position="386"/>
    </location>
</feature>
<feature type="transmembrane region" description="Helical" evidence="7">
    <location>
        <begin position="6"/>
        <end position="27"/>
    </location>
</feature>
<dbReference type="EMBL" id="SNZG01000005">
    <property type="protein sequence ID" value="TDR41849.1"/>
    <property type="molecule type" value="Genomic_DNA"/>
</dbReference>
<keyword evidence="2" id="KW-0813">Transport</keyword>
<feature type="transmembrane region" description="Helical" evidence="7">
    <location>
        <begin position="108"/>
        <end position="125"/>
    </location>
</feature>
<evidence type="ECO:0000259" key="8">
    <source>
        <dbReference type="PROSITE" id="PS50850"/>
    </source>
</evidence>
<dbReference type="NCBIfam" id="TIGR03954">
    <property type="entry name" value="integ_memb_HG"/>
    <property type="match status" value="1"/>
</dbReference>
<evidence type="ECO:0000256" key="2">
    <source>
        <dbReference type="ARBA" id="ARBA00022448"/>
    </source>
</evidence>
<dbReference type="EMBL" id="UGNP01000001">
    <property type="protein sequence ID" value="STX09160.1"/>
    <property type="molecule type" value="Genomic_DNA"/>
</dbReference>
<feature type="transmembrane region" description="Helical" evidence="7">
    <location>
        <begin position="392"/>
        <end position="414"/>
    </location>
</feature>
<dbReference type="RefSeq" id="WP_109349296.1">
    <property type="nucleotide sequence ID" value="NZ_BJUE01000028.1"/>
</dbReference>
<keyword evidence="6 7" id="KW-0472">Membrane</keyword>
<dbReference type="Gene3D" id="1.20.1250.20">
    <property type="entry name" value="MFS general substrate transporter like domains"/>
    <property type="match status" value="1"/>
</dbReference>